<keyword evidence="7" id="KW-0407">Ion channel</keyword>
<protein>
    <recommendedName>
        <fullName evidence="10">Potassium channel domain-containing protein</fullName>
    </recommendedName>
</protein>
<gene>
    <name evidence="11" type="ORF">HMPREF1541_09540</name>
</gene>
<dbReference type="OrthoDB" id="297496at2759"/>
<keyword evidence="2" id="KW-0813">Transport</keyword>
<feature type="transmembrane region" description="Helical" evidence="9">
    <location>
        <begin position="130"/>
        <end position="148"/>
    </location>
</feature>
<dbReference type="SUPFAM" id="SSF81324">
    <property type="entry name" value="Voltage-gated potassium channels"/>
    <property type="match status" value="2"/>
</dbReference>
<comment type="subcellular location">
    <subcellularLocation>
        <location evidence="1">Membrane</location>
        <topology evidence="1">Multi-pass membrane protein</topology>
    </subcellularLocation>
</comment>
<feature type="transmembrane region" description="Helical" evidence="9">
    <location>
        <begin position="266"/>
        <end position="289"/>
    </location>
</feature>
<keyword evidence="6 9" id="KW-0472">Membrane</keyword>
<dbReference type="VEuPathDB" id="FungiDB:HMPREF1541_09540"/>
<evidence type="ECO:0000256" key="3">
    <source>
        <dbReference type="ARBA" id="ARBA00022692"/>
    </source>
</evidence>
<proteinExistence type="predicted"/>
<reference evidence="11 12" key="1">
    <citation type="submission" date="2013-03" db="EMBL/GenBank/DDBJ databases">
        <title>The Genome Sequence of Phialophora europaea CBS 101466.</title>
        <authorList>
            <consortium name="The Broad Institute Genomics Platform"/>
            <person name="Cuomo C."/>
            <person name="de Hoog S."/>
            <person name="Gorbushina A."/>
            <person name="Walker B."/>
            <person name="Young S.K."/>
            <person name="Zeng Q."/>
            <person name="Gargeya S."/>
            <person name="Fitzgerald M."/>
            <person name="Haas B."/>
            <person name="Abouelleil A."/>
            <person name="Allen A.W."/>
            <person name="Alvarado L."/>
            <person name="Arachchi H.M."/>
            <person name="Berlin A.M."/>
            <person name="Chapman S.B."/>
            <person name="Gainer-Dewar J."/>
            <person name="Goldberg J."/>
            <person name="Griggs A."/>
            <person name="Gujja S."/>
            <person name="Hansen M."/>
            <person name="Howarth C."/>
            <person name="Imamovic A."/>
            <person name="Ireland A."/>
            <person name="Larimer J."/>
            <person name="McCowan C."/>
            <person name="Murphy C."/>
            <person name="Pearson M."/>
            <person name="Poon T.W."/>
            <person name="Priest M."/>
            <person name="Roberts A."/>
            <person name="Saif S."/>
            <person name="Shea T."/>
            <person name="Sisk P."/>
            <person name="Sykes S."/>
            <person name="Wortman J."/>
            <person name="Nusbaum C."/>
            <person name="Birren B."/>
        </authorList>
    </citation>
    <scope>NUCLEOTIDE SEQUENCE [LARGE SCALE GENOMIC DNA]</scope>
    <source>
        <strain evidence="11 12">CBS 101466</strain>
    </source>
</reference>
<keyword evidence="5" id="KW-0406">Ion transport</keyword>
<dbReference type="InterPro" id="IPR003280">
    <property type="entry name" value="2pore_dom_K_chnl"/>
</dbReference>
<name>W2SAH9_CYPE1</name>
<feature type="compositionally biased region" description="Basic and acidic residues" evidence="8">
    <location>
        <begin position="504"/>
        <end position="513"/>
    </location>
</feature>
<evidence type="ECO:0000256" key="4">
    <source>
        <dbReference type="ARBA" id="ARBA00022989"/>
    </source>
</evidence>
<feature type="domain" description="Potassium channel" evidence="10">
    <location>
        <begin position="222"/>
        <end position="288"/>
    </location>
</feature>
<feature type="transmembrane region" description="Helical" evidence="9">
    <location>
        <begin position="372"/>
        <end position="396"/>
    </location>
</feature>
<evidence type="ECO:0000256" key="6">
    <source>
        <dbReference type="ARBA" id="ARBA00023136"/>
    </source>
</evidence>
<evidence type="ECO:0000256" key="9">
    <source>
        <dbReference type="SAM" id="Phobius"/>
    </source>
</evidence>
<dbReference type="GO" id="GO:0022841">
    <property type="term" value="F:potassium ion leak channel activity"/>
    <property type="evidence" value="ECO:0007669"/>
    <property type="project" value="TreeGrafter"/>
</dbReference>
<dbReference type="Gene3D" id="1.10.287.70">
    <property type="match status" value="2"/>
</dbReference>
<evidence type="ECO:0000256" key="8">
    <source>
        <dbReference type="SAM" id="MobiDB-lite"/>
    </source>
</evidence>
<dbReference type="FunCoup" id="W2SAH9">
    <property type="interactions" value="11"/>
</dbReference>
<feature type="transmembrane region" description="Helical" evidence="9">
    <location>
        <begin position="168"/>
        <end position="190"/>
    </location>
</feature>
<organism evidence="11 12">
    <name type="scientific">Cyphellophora europaea (strain CBS 101466)</name>
    <name type="common">Phialophora europaea</name>
    <dbReference type="NCBI Taxonomy" id="1220924"/>
    <lineage>
        <taxon>Eukaryota</taxon>
        <taxon>Fungi</taxon>
        <taxon>Dikarya</taxon>
        <taxon>Ascomycota</taxon>
        <taxon>Pezizomycotina</taxon>
        <taxon>Eurotiomycetes</taxon>
        <taxon>Chaetothyriomycetidae</taxon>
        <taxon>Chaetothyriales</taxon>
        <taxon>Cyphellophoraceae</taxon>
        <taxon>Cyphellophora</taxon>
    </lineage>
</organism>
<dbReference type="PANTHER" id="PTHR11003">
    <property type="entry name" value="POTASSIUM CHANNEL, SUBFAMILY K"/>
    <property type="match status" value="1"/>
</dbReference>
<evidence type="ECO:0000313" key="12">
    <source>
        <dbReference type="Proteomes" id="UP000030752"/>
    </source>
</evidence>
<dbReference type="GO" id="GO:0030322">
    <property type="term" value="P:stabilization of membrane potential"/>
    <property type="evidence" value="ECO:0007669"/>
    <property type="project" value="TreeGrafter"/>
</dbReference>
<dbReference type="RefSeq" id="XP_008712435.1">
    <property type="nucleotide sequence ID" value="XM_008714213.1"/>
</dbReference>
<dbReference type="EMBL" id="KB822712">
    <property type="protein sequence ID" value="ETN45707.1"/>
    <property type="molecule type" value="Genomic_DNA"/>
</dbReference>
<feature type="transmembrane region" description="Helical" evidence="9">
    <location>
        <begin position="95"/>
        <end position="118"/>
    </location>
</feature>
<feature type="transmembrane region" description="Helical" evidence="9">
    <location>
        <begin position="433"/>
        <end position="453"/>
    </location>
</feature>
<feature type="region of interest" description="Disordered" evidence="8">
    <location>
        <begin position="1"/>
        <end position="33"/>
    </location>
</feature>
<feature type="region of interest" description="Disordered" evidence="8">
    <location>
        <begin position="499"/>
        <end position="527"/>
    </location>
</feature>
<dbReference type="PANTHER" id="PTHR11003:SF301">
    <property type="entry name" value="POTASSIUM CHANNEL PROTEIN"/>
    <property type="match status" value="1"/>
</dbReference>
<dbReference type="Pfam" id="PF07885">
    <property type="entry name" value="Ion_trans_2"/>
    <property type="match status" value="2"/>
</dbReference>
<evidence type="ECO:0000256" key="5">
    <source>
        <dbReference type="ARBA" id="ARBA00023065"/>
    </source>
</evidence>
<feature type="compositionally biased region" description="Low complexity" evidence="8">
    <location>
        <begin position="721"/>
        <end position="732"/>
    </location>
</feature>
<keyword evidence="4 9" id="KW-1133">Transmembrane helix</keyword>
<feature type="compositionally biased region" description="Basic and acidic residues" evidence="8">
    <location>
        <begin position="617"/>
        <end position="629"/>
    </location>
</feature>
<dbReference type="STRING" id="1220924.W2SAH9"/>
<accession>W2SAH9</accession>
<evidence type="ECO:0000313" key="11">
    <source>
        <dbReference type="EMBL" id="ETN45707.1"/>
    </source>
</evidence>
<dbReference type="GO" id="GO:0005886">
    <property type="term" value="C:plasma membrane"/>
    <property type="evidence" value="ECO:0007669"/>
    <property type="project" value="TreeGrafter"/>
</dbReference>
<evidence type="ECO:0000256" key="2">
    <source>
        <dbReference type="ARBA" id="ARBA00022448"/>
    </source>
</evidence>
<dbReference type="GeneID" id="19976879"/>
<feature type="compositionally biased region" description="Polar residues" evidence="8">
    <location>
        <begin position="643"/>
        <end position="670"/>
    </location>
</feature>
<feature type="region of interest" description="Disordered" evidence="8">
    <location>
        <begin position="705"/>
        <end position="758"/>
    </location>
</feature>
<keyword evidence="3 9" id="KW-0812">Transmembrane</keyword>
<dbReference type="AlphaFoldDB" id="W2SAH9"/>
<keyword evidence="12" id="KW-1185">Reference proteome</keyword>
<feature type="domain" description="Potassium channel" evidence="10">
    <location>
        <begin position="383"/>
        <end position="457"/>
    </location>
</feature>
<dbReference type="eggNOG" id="KOG1418">
    <property type="taxonomic scope" value="Eukaryota"/>
</dbReference>
<evidence type="ECO:0000259" key="10">
    <source>
        <dbReference type="Pfam" id="PF07885"/>
    </source>
</evidence>
<evidence type="ECO:0000256" key="7">
    <source>
        <dbReference type="ARBA" id="ARBA00023303"/>
    </source>
</evidence>
<evidence type="ECO:0000256" key="1">
    <source>
        <dbReference type="ARBA" id="ARBA00004141"/>
    </source>
</evidence>
<dbReference type="HOGENOM" id="CLU_013394_0_0_1"/>
<feature type="region of interest" description="Disordered" evidence="8">
    <location>
        <begin position="617"/>
        <end position="672"/>
    </location>
</feature>
<feature type="transmembrane region" description="Helical" evidence="9">
    <location>
        <begin position="210"/>
        <end position="231"/>
    </location>
</feature>
<dbReference type="Proteomes" id="UP000030752">
    <property type="component" value="Unassembled WGS sequence"/>
</dbReference>
<feature type="region of interest" description="Disordered" evidence="8">
    <location>
        <begin position="544"/>
        <end position="571"/>
    </location>
</feature>
<dbReference type="InParanoid" id="W2SAH9"/>
<sequence>MNDPGLDQPIDELDGQVNDTYEKDSPNDIDEEEEEQSYLIPARWWYASTACPLAAGTFGPMANAFSICALVENWRVRIPPGGTEEHGIDVVDPQWLIAVNAVSLVCALIANLSLLLNMARRIPFSVAQPITILGFWIASLLLIALISVASSGLFELPGDADHALTQAYYYAIFAAGIYQIVSYLMCVTVYGAWKGHYSKEFKLTVAQRTLMLQTISFLVYQNVWALAYSHIEGWKFLDAVYWADFTSLTVGIGGSYTPKTHLGRSLLFIFALGGIVILGLVIGSIRSLVLDRGKRKMEARMTEKTRQRLVRRIAAAMEQRSHRTLTHRIPKRMKRALTLQPGDGTMAELDRRHYEFEAMRKVQEVASTRRKYTALSVSTFAFAFLWTMGAFVFYKAEKNQQWSYFESLYFSYTTLLTIGYGDFEPMSNSGKPFFVFWSLLAVPTLTILISNMGDTVVQWVKDVTIWLGEVTVLPSDESSMLDRLRYGIYRSIFGKQAARKKRDQKQSTKARDSDSEDGPYLEEPPGRILGRGVFRRRKKANKDANERLAQDFEKSEAVDEEAAREHGDKIAEDEHHYRRLLLSEIRKVYNDSAASQPKHYSYAEWSYYIKLLGQDEGDSKYHRQPHAADDLPGSHSNHHDQNTGEPDNNQRGEMQGQSLSNSSQAASPQGASMRWSWIGQRSPLMGDKDEPNWLLEKMFQKLEESLQKRWTGEPRQDEHSSAPQGSAPQSPARGPPLDRESSRSGADADQSSKDRKTL</sequence>
<dbReference type="InterPro" id="IPR013099">
    <property type="entry name" value="K_chnl_dom"/>
</dbReference>
<feature type="compositionally biased region" description="Basic and acidic residues" evidence="8">
    <location>
        <begin position="705"/>
        <end position="720"/>
    </location>
</feature>
<dbReference type="GO" id="GO:0015271">
    <property type="term" value="F:outward rectifier potassium channel activity"/>
    <property type="evidence" value="ECO:0007669"/>
    <property type="project" value="TreeGrafter"/>
</dbReference>